<evidence type="ECO:0000313" key="2">
    <source>
        <dbReference type="EMBL" id="CAI9786602.1"/>
    </source>
</evidence>
<keyword evidence="3" id="KW-1185">Reference proteome</keyword>
<organism evidence="2 3">
    <name type="scientific">Fraxinus pennsylvanica</name>
    <dbReference type="NCBI Taxonomy" id="56036"/>
    <lineage>
        <taxon>Eukaryota</taxon>
        <taxon>Viridiplantae</taxon>
        <taxon>Streptophyta</taxon>
        <taxon>Embryophyta</taxon>
        <taxon>Tracheophyta</taxon>
        <taxon>Spermatophyta</taxon>
        <taxon>Magnoliopsida</taxon>
        <taxon>eudicotyledons</taxon>
        <taxon>Gunneridae</taxon>
        <taxon>Pentapetalae</taxon>
        <taxon>asterids</taxon>
        <taxon>lamiids</taxon>
        <taxon>Lamiales</taxon>
        <taxon>Oleaceae</taxon>
        <taxon>Oleeae</taxon>
        <taxon>Fraxinus</taxon>
    </lineage>
</organism>
<sequence>MGSCISKCRSKKKFKEDRNLVHDKLVISQAQVSVINPQITDRPVSPAPSSVSSVSFSSFSCSNGGPSNGCSMASSLSSTSSSSSSTALCTKDRSFSNEFLWSCMKENPHVIGLNQTRKSLEKTAVYSRVQPQSNFEHSVKPVVEPVLKKSIVQENFSNEMVQQATPKKRPRPSSPTIIRQKSFRKEQNSAISNSNRGLMRSPSPSRRFSGDNLPRTTPTNVSKNSSCRNSSTISRANTNISSSSGRKRENSRPQTASPSHDLTRRNKEVVSKRDVINQQISAKIDDISAGEVQCNQGMDMDLVLEDINNPLIALDCFIFL</sequence>
<accession>A0AAD2AEB7</accession>
<evidence type="ECO:0000256" key="1">
    <source>
        <dbReference type="SAM" id="MobiDB-lite"/>
    </source>
</evidence>
<feature type="compositionally biased region" description="Polar residues" evidence="1">
    <location>
        <begin position="188"/>
        <end position="206"/>
    </location>
</feature>
<dbReference type="Proteomes" id="UP000834106">
    <property type="component" value="Chromosome 22"/>
</dbReference>
<feature type="compositionally biased region" description="Polar residues" evidence="1">
    <location>
        <begin position="214"/>
        <end position="244"/>
    </location>
</feature>
<dbReference type="PANTHER" id="PTHR33871:SF18">
    <property type="entry name" value="F24J8.12 PROTEIN"/>
    <property type="match status" value="1"/>
</dbReference>
<dbReference type="EMBL" id="OU503057">
    <property type="protein sequence ID" value="CAI9786602.1"/>
    <property type="molecule type" value="Genomic_DNA"/>
</dbReference>
<dbReference type="AlphaFoldDB" id="A0AAD2AEB7"/>
<gene>
    <name evidence="2" type="ORF">FPE_LOCUS34032</name>
</gene>
<protein>
    <submittedName>
        <fullName evidence="2">Uncharacterized protein</fullName>
    </submittedName>
</protein>
<evidence type="ECO:0000313" key="3">
    <source>
        <dbReference type="Proteomes" id="UP000834106"/>
    </source>
</evidence>
<dbReference type="PANTHER" id="PTHR33871">
    <property type="entry name" value="OS05G0503100 PROTEIN-RELATED"/>
    <property type="match status" value="1"/>
</dbReference>
<feature type="region of interest" description="Disordered" evidence="1">
    <location>
        <begin position="157"/>
        <end position="269"/>
    </location>
</feature>
<name>A0AAD2AEB7_9LAMI</name>
<reference evidence="2" key="1">
    <citation type="submission" date="2023-05" db="EMBL/GenBank/DDBJ databases">
        <authorList>
            <person name="Huff M."/>
        </authorList>
    </citation>
    <scope>NUCLEOTIDE SEQUENCE</scope>
</reference>
<proteinExistence type="predicted"/>